<gene>
    <name evidence="4" type="ORF">ThidrDRAFT_3778</name>
</gene>
<keyword evidence="2" id="KW-0812">Transmembrane</keyword>
<dbReference type="AlphaFoldDB" id="G2E665"/>
<dbReference type="Proteomes" id="UP000004200">
    <property type="component" value="Unassembled WGS sequence"/>
</dbReference>
<evidence type="ECO:0000313" key="5">
    <source>
        <dbReference type="Proteomes" id="UP000004200"/>
    </source>
</evidence>
<protein>
    <submittedName>
        <fullName evidence="4">Sporulation domain-containing protein</fullName>
    </submittedName>
</protein>
<comment type="caution">
    <text evidence="4">The sequence shown here is derived from an EMBL/GenBank/DDBJ whole genome shotgun (WGS) entry which is preliminary data.</text>
</comment>
<dbReference type="PANTHER" id="PTHR38687">
    <property type="entry name" value="CELL DIVISION PROTEIN DEDD-RELATED"/>
    <property type="match status" value="1"/>
</dbReference>
<dbReference type="EMBL" id="AFWT01000038">
    <property type="protein sequence ID" value="EGV28413.1"/>
    <property type="molecule type" value="Genomic_DNA"/>
</dbReference>
<dbReference type="eggNOG" id="COG3087">
    <property type="taxonomic scope" value="Bacteria"/>
</dbReference>
<dbReference type="GO" id="GO:0032506">
    <property type="term" value="P:cytokinetic process"/>
    <property type="evidence" value="ECO:0007669"/>
    <property type="project" value="TreeGrafter"/>
</dbReference>
<dbReference type="SUPFAM" id="SSF110997">
    <property type="entry name" value="Sporulation related repeat"/>
    <property type="match status" value="1"/>
</dbReference>
<dbReference type="GO" id="GO:0030428">
    <property type="term" value="C:cell septum"/>
    <property type="evidence" value="ECO:0007669"/>
    <property type="project" value="TreeGrafter"/>
</dbReference>
<sequence length="207" mass="22436">MARDYRRGTPIRASQKRKQNRSCVWWFLIGTAFGVLATNILSARHSDTSGSPETAAKPATETEKPHAAPNFRFQEILSDTQVDIGDSAPPPPPPAPRPPPRVEPNKPAAKPQTAAPAASTPPDDTVKPRSGTYVVQIGSFGRQADAERLKAELALLGISTNIQVATLSSGRVTHRVRTGAYASKQEVEKIRAILRKHGKDSMVYPIK</sequence>
<keyword evidence="5" id="KW-1185">Reference proteome</keyword>
<dbReference type="GO" id="GO:0032153">
    <property type="term" value="C:cell division site"/>
    <property type="evidence" value="ECO:0007669"/>
    <property type="project" value="TreeGrafter"/>
</dbReference>
<dbReference type="PROSITE" id="PS51724">
    <property type="entry name" value="SPOR"/>
    <property type="match status" value="1"/>
</dbReference>
<dbReference type="InterPro" id="IPR007730">
    <property type="entry name" value="SPOR-like_dom"/>
</dbReference>
<dbReference type="InterPro" id="IPR052521">
    <property type="entry name" value="Cell_div_SPOR-domain"/>
</dbReference>
<dbReference type="Pfam" id="PF05036">
    <property type="entry name" value="SPOR"/>
    <property type="match status" value="1"/>
</dbReference>
<feature type="transmembrane region" description="Helical" evidence="2">
    <location>
        <begin position="21"/>
        <end position="41"/>
    </location>
</feature>
<evidence type="ECO:0000256" key="2">
    <source>
        <dbReference type="SAM" id="Phobius"/>
    </source>
</evidence>
<proteinExistence type="predicted"/>
<evidence type="ECO:0000313" key="4">
    <source>
        <dbReference type="EMBL" id="EGV28413.1"/>
    </source>
</evidence>
<keyword evidence="2" id="KW-1133">Transmembrane helix</keyword>
<dbReference type="OrthoDB" id="8558195at2"/>
<evidence type="ECO:0000256" key="1">
    <source>
        <dbReference type="SAM" id="MobiDB-lite"/>
    </source>
</evidence>
<keyword evidence="2" id="KW-0472">Membrane</keyword>
<dbReference type="InterPro" id="IPR036680">
    <property type="entry name" value="SPOR-like_sf"/>
</dbReference>
<feature type="domain" description="SPOR" evidence="3">
    <location>
        <begin position="127"/>
        <end position="207"/>
    </location>
</feature>
<feature type="region of interest" description="Disordered" evidence="1">
    <location>
        <begin position="45"/>
        <end position="130"/>
    </location>
</feature>
<reference evidence="4 5" key="1">
    <citation type="submission" date="2011-06" db="EMBL/GenBank/DDBJ databases">
        <title>The draft genome of Thiorhodococcus drewsii AZ1.</title>
        <authorList>
            <consortium name="US DOE Joint Genome Institute (JGI-PGF)"/>
            <person name="Lucas S."/>
            <person name="Han J."/>
            <person name="Lapidus A."/>
            <person name="Cheng J.-F."/>
            <person name="Goodwin L."/>
            <person name="Pitluck S."/>
            <person name="Peters L."/>
            <person name="Land M.L."/>
            <person name="Hauser L."/>
            <person name="Vogl K."/>
            <person name="Liu Z."/>
            <person name="Imhoff J."/>
            <person name="Thiel V."/>
            <person name="Frigaard N.-U."/>
            <person name="Bryant D.A."/>
            <person name="Woyke T.J."/>
        </authorList>
    </citation>
    <scope>NUCLEOTIDE SEQUENCE [LARGE SCALE GENOMIC DNA]</scope>
    <source>
        <strain evidence="4 5">AZ1</strain>
    </source>
</reference>
<organism evidence="4 5">
    <name type="scientific">Thiorhodococcus drewsii AZ1</name>
    <dbReference type="NCBI Taxonomy" id="765913"/>
    <lineage>
        <taxon>Bacteria</taxon>
        <taxon>Pseudomonadati</taxon>
        <taxon>Pseudomonadota</taxon>
        <taxon>Gammaproteobacteria</taxon>
        <taxon>Chromatiales</taxon>
        <taxon>Chromatiaceae</taxon>
        <taxon>Thiorhodococcus</taxon>
    </lineage>
</organism>
<dbReference type="RefSeq" id="WP_007042491.1">
    <property type="nucleotide sequence ID" value="NZ_AFWT01000038.1"/>
</dbReference>
<evidence type="ECO:0000259" key="3">
    <source>
        <dbReference type="PROSITE" id="PS51724"/>
    </source>
</evidence>
<dbReference type="Gene3D" id="3.30.70.1070">
    <property type="entry name" value="Sporulation related repeat"/>
    <property type="match status" value="1"/>
</dbReference>
<accession>G2E665</accession>
<name>G2E665_9GAMM</name>
<dbReference type="GO" id="GO:0042834">
    <property type="term" value="F:peptidoglycan binding"/>
    <property type="evidence" value="ECO:0007669"/>
    <property type="project" value="InterPro"/>
</dbReference>
<feature type="compositionally biased region" description="Pro residues" evidence="1">
    <location>
        <begin position="88"/>
        <end position="102"/>
    </location>
</feature>
<dbReference type="STRING" id="765913.ThidrDRAFT_3778"/>
<feature type="compositionally biased region" description="Low complexity" evidence="1">
    <location>
        <begin position="105"/>
        <end position="122"/>
    </location>
</feature>
<dbReference type="PANTHER" id="PTHR38687:SF1">
    <property type="entry name" value="CELL DIVISION PROTEIN DEDD"/>
    <property type="match status" value="1"/>
</dbReference>